<accession>A0AAN7XMK3</accession>
<evidence type="ECO:0000256" key="2">
    <source>
        <dbReference type="ARBA" id="ARBA00022737"/>
    </source>
</evidence>
<comment type="caution">
    <text evidence="3">The sequence shown here is derived from an EMBL/GenBank/DDBJ whole genome shotgun (WGS) entry which is preliminary data.</text>
</comment>
<keyword evidence="1" id="KW-0433">Leucine-rich repeat</keyword>
<gene>
    <name evidence="3" type="ORF">PBY51_000334</name>
</gene>
<dbReference type="EMBL" id="JAUZQC010000011">
    <property type="protein sequence ID" value="KAK5863295.1"/>
    <property type="molecule type" value="Genomic_DNA"/>
</dbReference>
<dbReference type="SUPFAM" id="SSF52047">
    <property type="entry name" value="RNI-like"/>
    <property type="match status" value="1"/>
</dbReference>
<reference evidence="3 4" key="2">
    <citation type="journal article" date="2023" name="Mol. Biol. Evol.">
        <title>Genomics of Secondarily Temperate Adaptation in the Only Non-Antarctic Icefish.</title>
        <authorList>
            <person name="Rivera-Colon A.G."/>
            <person name="Rayamajhi N."/>
            <person name="Minhas B.F."/>
            <person name="Madrigal G."/>
            <person name="Bilyk K.T."/>
            <person name="Yoon V."/>
            <person name="Hune M."/>
            <person name="Gregory S."/>
            <person name="Cheng C.H.C."/>
            <person name="Catchen J.M."/>
        </authorList>
    </citation>
    <scope>NUCLEOTIDE SEQUENCE [LARGE SCALE GENOMIC DNA]</scope>
    <source>
        <strain evidence="3">JMC-PN-2008</strain>
    </source>
</reference>
<dbReference type="AlphaFoldDB" id="A0AAN7XMK3"/>
<keyword evidence="2" id="KW-0677">Repeat</keyword>
<dbReference type="PANTHER" id="PTHR24106">
    <property type="entry name" value="NACHT, LRR AND CARD DOMAINS-CONTAINING"/>
    <property type="match status" value="1"/>
</dbReference>
<protein>
    <submittedName>
        <fullName evidence="3">Uncharacterized protein</fullName>
    </submittedName>
</protein>
<keyword evidence="4" id="KW-1185">Reference proteome</keyword>
<organism evidence="3 4">
    <name type="scientific">Eleginops maclovinus</name>
    <name type="common">Patagonian blennie</name>
    <name type="synonym">Eleginus maclovinus</name>
    <dbReference type="NCBI Taxonomy" id="56733"/>
    <lineage>
        <taxon>Eukaryota</taxon>
        <taxon>Metazoa</taxon>
        <taxon>Chordata</taxon>
        <taxon>Craniata</taxon>
        <taxon>Vertebrata</taxon>
        <taxon>Euteleostomi</taxon>
        <taxon>Actinopterygii</taxon>
        <taxon>Neopterygii</taxon>
        <taxon>Teleostei</taxon>
        <taxon>Neoteleostei</taxon>
        <taxon>Acanthomorphata</taxon>
        <taxon>Eupercaria</taxon>
        <taxon>Perciformes</taxon>
        <taxon>Notothenioidei</taxon>
        <taxon>Eleginopidae</taxon>
        <taxon>Eleginops</taxon>
    </lineage>
</organism>
<proteinExistence type="predicted"/>
<reference evidence="3 4" key="1">
    <citation type="journal article" date="2023" name="Genes (Basel)">
        <title>Chromosome-Level Genome Assembly and Circadian Gene Repertoire of the Patagonia Blennie Eleginops maclovinus-The Closest Ancestral Proxy of Antarctic Cryonotothenioids.</title>
        <authorList>
            <person name="Cheng C.C."/>
            <person name="Rivera-Colon A.G."/>
            <person name="Minhas B.F."/>
            <person name="Wilson L."/>
            <person name="Rayamajhi N."/>
            <person name="Vargas-Chacoff L."/>
            <person name="Catchen J.M."/>
        </authorList>
    </citation>
    <scope>NUCLEOTIDE SEQUENCE [LARGE SCALE GENOMIC DNA]</scope>
    <source>
        <strain evidence="3">JMC-PN-2008</strain>
    </source>
</reference>
<dbReference type="PROSITE" id="PS51450">
    <property type="entry name" value="LRR"/>
    <property type="match status" value="1"/>
</dbReference>
<sequence>MLPVVKVSQTALLSWCTLSEESCRGLSYSVLSSPSNNLTELNLSHNDLHDSGVEMLAVGLKSVHCKLKLEILKLSGCQVTEKGCSFLASALKSKNSSLKHLDLSYNHPGDNGRRILSEIAADPDLKLKTLCLEHCGAHRLKPGLKKYGADLKLDENTASKRLILSEENRKVTLLPPCASTLLLTHQSHCTFLHLPRIPGTQGARLQGVTMALR</sequence>
<evidence type="ECO:0000256" key="1">
    <source>
        <dbReference type="ARBA" id="ARBA00022614"/>
    </source>
</evidence>
<name>A0AAN7XMK3_ELEMC</name>
<dbReference type="Proteomes" id="UP001346869">
    <property type="component" value="Unassembled WGS sequence"/>
</dbReference>
<dbReference type="Gene3D" id="3.80.10.10">
    <property type="entry name" value="Ribonuclease Inhibitor"/>
    <property type="match status" value="1"/>
</dbReference>
<evidence type="ECO:0000313" key="4">
    <source>
        <dbReference type="Proteomes" id="UP001346869"/>
    </source>
</evidence>
<dbReference type="Pfam" id="PF13516">
    <property type="entry name" value="LRR_6"/>
    <property type="match status" value="3"/>
</dbReference>
<evidence type="ECO:0000313" key="3">
    <source>
        <dbReference type="EMBL" id="KAK5863295.1"/>
    </source>
</evidence>
<dbReference type="InterPro" id="IPR001611">
    <property type="entry name" value="Leu-rich_rpt"/>
</dbReference>
<dbReference type="SMART" id="SM00368">
    <property type="entry name" value="LRR_RI"/>
    <property type="match status" value="3"/>
</dbReference>
<dbReference type="InterPro" id="IPR051261">
    <property type="entry name" value="NLR"/>
</dbReference>
<dbReference type="InterPro" id="IPR032675">
    <property type="entry name" value="LRR_dom_sf"/>
</dbReference>